<comment type="caution">
    <text evidence="4">The sequence shown here is derived from an EMBL/GenBank/DDBJ whole genome shotgun (WGS) entry which is preliminary data.</text>
</comment>
<proteinExistence type="predicted"/>
<organism evidence="4 5">
    <name type="scientific">Phytophthora rubi</name>
    <dbReference type="NCBI Taxonomy" id="129364"/>
    <lineage>
        <taxon>Eukaryota</taxon>
        <taxon>Sar</taxon>
        <taxon>Stramenopiles</taxon>
        <taxon>Oomycota</taxon>
        <taxon>Peronosporomycetes</taxon>
        <taxon>Peronosporales</taxon>
        <taxon>Peronosporaceae</taxon>
        <taxon>Phytophthora</taxon>
    </lineage>
</organism>
<evidence type="ECO:0000259" key="2">
    <source>
        <dbReference type="PROSITE" id="PS50994"/>
    </source>
</evidence>
<dbReference type="GO" id="GO:0003676">
    <property type="term" value="F:nucleic acid binding"/>
    <property type="evidence" value="ECO:0007669"/>
    <property type="project" value="InterPro"/>
</dbReference>
<accession>A0A6A3NY22</accession>
<dbReference type="GO" id="GO:0015074">
    <property type="term" value="P:DNA integration"/>
    <property type="evidence" value="ECO:0007669"/>
    <property type="project" value="InterPro"/>
</dbReference>
<dbReference type="AlphaFoldDB" id="A0A6A3NY22"/>
<gene>
    <name evidence="4" type="ORF">PR001_g3245</name>
    <name evidence="3" type="ORF">PR002_g3282</name>
</gene>
<feature type="region of interest" description="Disordered" evidence="1">
    <location>
        <begin position="162"/>
        <end position="198"/>
    </location>
</feature>
<name>A0A6A3NY22_9STRA</name>
<dbReference type="OrthoDB" id="129560at2759"/>
<evidence type="ECO:0000313" key="4">
    <source>
        <dbReference type="EMBL" id="KAE9049519.1"/>
    </source>
</evidence>
<dbReference type="InterPro" id="IPR036397">
    <property type="entry name" value="RNaseH_sf"/>
</dbReference>
<protein>
    <recommendedName>
        <fullName evidence="2">Integrase catalytic domain-containing protein</fullName>
    </recommendedName>
</protein>
<dbReference type="InterPro" id="IPR012337">
    <property type="entry name" value="RNaseH-like_sf"/>
</dbReference>
<evidence type="ECO:0000313" key="6">
    <source>
        <dbReference type="Proteomes" id="UP000435112"/>
    </source>
</evidence>
<dbReference type="EMBL" id="QXFV01000119">
    <property type="protein sequence ID" value="KAE9049519.1"/>
    <property type="molecule type" value="Genomic_DNA"/>
</dbReference>
<evidence type="ECO:0000313" key="5">
    <source>
        <dbReference type="Proteomes" id="UP000429607"/>
    </source>
</evidence>
<reference evidence="5 6" key="1">
    <citation type="submission" date="2018-09" db="EMBL/GenBank/DDBJ databases">
        <title>Genomic investigation of the strawberry pathogen Phytophthora fragariae indicates pathogenicity is determined by transcriptional variation in three key races.</title>
        <authorList>
            <person name="Adams T.M."/>
            <person name="Armitage A.D."/>
            <person name="Sobczyk M.K."/>
            <person name="Bates H.J."/>
            <person name="Dunwell J.M."/>
            <person name="Nellist C.F."/>
            <person name="Harrison R.J."/>
        </authorList>
    </citation>
    <scope>NUCLEOTIDE SEQUENCE [LARGE SCALE GENOMIC DNA]</scope>
    <source>
        <strain evidence="4 5">SCRP249</strain>
        <strain evidence="3 6">SCRP324</strain>
    </source>
</reference>
<dbReference type="SUPFAM" id="SSF53098">
    <property type="entry name" value="Ribonuclease H-like"/>
    <property type="match status" value="1"/>
</dbReference>
<dbReference type="Proteomes" id="UP000429607">
    <property type="component" value="Unassembled WGS sequence"/>
</dbReference>
<dbReference type="PANTHER" id="PTHR37984:SF5">
    <property type="entry name" value="PROTEIN NYNRIN-LIKE"/>
    <property type="match status" value="1"/>
</dbReference>
<dbReference type="Gene3D" id="3.30.420.10">
    <property type="entry name" value="Ribonuclease H-like superfamily/Ribonuclease H"/>
    <property type="match status" value="1"/>
</dbReference>
<dbReference type="InterPro" id="IPR050951">
    <property type="entry name" value="Retrovirus_Pol_polyprotein"/>
</dbReference>
<dbReference type="InterPro" id="IPR001584">
    <property type="entry name" value="Integrase_cat-core"/>
</dbReference>
<dbReference type="PANTHER" id="PTHR37984">
    <property type="entry name" value="PROTEIN CBG26694"/>
    <property type="match status" value="1"/>
</dbReference>
<sequence>MDFVFGLPRDAQGRTGILVFVDRWRKMLHLAPVAVTIIAAESAAIFLDIVYGHHGLPTSIVSDRDRCFTAAFWTELSKLVGTRLKMSTASHPETDGQTERANKVVEDVLRSFATSFKSWSAFLPMVDFALNNAVHEATGLTPFYVNYGRHPRVPPLLGMEHLIPQGDADDENDSARLPNDDQLTSGTEAVGDPRRERADGVISTLMNGVTTRHGGRASTRGMRTRAATRAAPSDIASWTSQTLIQPRQRPRAIAYEDTSGAAAPPAPPLANFDPIPAPQPRDTAAVCEFLQRRQSVVRDAIAMTVDRQ</sequence>
<dbReference type="EMBL" id="QXFU01000119">
    <property type="protein sequence ID" value="KAE9043552.1"/>
    <property type="molecule type" value="Genomic_DNA"/>
</dbReference>
<dbReference type="Proteomes" id="UP000435112">
    <property type="component" value="Unassembled WGS sequence"/>
</dbReference>
<evidence type="ECO:0000313" key="3">
    <source>
        <dbReference type="EMBL" id="KAE9043552.1"/>
    </source>
</evidence>
<evidence type="ECO:0000256" key="1">
    <source>
        <dbReference type="SAM" id="MobiDB-lite"/>
    </source>
</evidence>
<feature type="domain" description="Integrase catalytic" evidence="2">
    <location>
        <begin position="1"/>
        <end position="150"/>
    </location>
</feature>
<dbReference type="PROSITE" id="PS50994">
    <property type="entry name" value="INTEGRASE"/>
    <property type="match status" value="1"/>
</dbReference>